<dbReference type="InterPro" id="IPR029052">
    <property type="entry name" value="Metallo-depent_PP-like"/>
</dbReference>
<sequence>MIVLLFVALVLLAHWYLWYRLVRRTTGRGWLRKALTWALVVLLAVLVTTFVGTRMGLESWVAWPGYIWLAVMFYLTVILLVLEIPRAVVSVFLRRRERVPEPEPVAVMAGAGAPAVPEAAIVTPAPMSRRIFLERTTAAVAGVSALGTVGYGMTSALGDPVIERVGITLPKLDPRLGGLRFAVVSDIHLGPLTGIGHTERIVRMINGLEADVVAIVGDLVDGSVAQLGALARPLKNLESRYGAYFVTGNHEYFTAEGPGEWIEELGELGVRSLRNERVEIKHQGAVLDLAGVNDVGGAASGDAPDFAKALGGRDTSRSTVLLAHQPIQVEQAARHGVDLQLSGHTHGGQIAPFNLVVGLQQPVVSGLATVDGVQVYVTRGAGFWGPPVRVGSPPEITMLELRS</sequence>
<feature type="transmembrane region" description="Helical" evidence="3">
    <location>
        <begin position="34"/>
        <end position="53"/>
    </location>
</feature>
<evidence type="ECO:0000313" key="6">
    <source>
        <dbReference type="Proteomes" id="UP001596058"/>
    </source>
</evidence>
<dbReference type="InterPro" id="IPR051158">
    <property type="entry name" value="Metallophosphoesterase_sf"/>
</dbReference>
<organism evidence="5 6">
    <name type="scientific">Nonomuraea insulae</name>
    <dbReference type="NCBI Taxonomy" id="1616787"/>
    <lineage>
        <taxon>Bacteria</taxon>
        <taxon>Bacillati</taxon>
        <taxon>Actinomycetota</taxon>
        <taxon>Actinomycetes</taxon>
        <taxon>Streptosporangiales</taxon>
        <taxon>Streptosporangiaceae</taxon>
        <taxon>Nonomuraea</taxon>
    </lineage>
</organism>
<evidence type="ECO:0000256" key="3">
    <source>
        <dbReference type="SAM" id="Phobius"/>
    </source>
</evidence>
<dbReference type="InterPro" id="IPR004843">
    <property type="entry name" value="Calcineurin-like_PHP"/>
</dbReference>
<accession>A0ABW1CBG2</accession>
<keyword evidence="3" id="KW-0472">Membrane</keyword>
<dbReference type="Pfam" id="PF00149">
    <property type="entry name" value="Metallophos"/>
    <property type="match status" value="1"/>
</dbReference>
<keyword evidence="3" id="KW-1133">Transmembrane helix</keyword>
<evidence type="ECO:0000256" key="1">
    <source>
        <dbReference type="ARBA" id="ARBA00022723"/>
    </source>
</evidence>
<dbReference type="Proteomes" id="UP001596058">
    <property type="component" value="Unassembled WGS sequence"/>
</dbReference>
<feature type="transmembrane region" description="Helical" evidence="3">
    <location>
        <begin position="65"/>
        <end position="89"/>
    </location>
</feature>
<keyword evidence="3" id="KW-0812">Transmembrane</keyword>
<comment type="caution">
    <text evidence="5">The sequence shown here is derived from an EMBL/GenBank/DDBJ whole genome shotgun (WGS) entry which is preliminary data.</text>
</comment>
<protein>
    <submittedName>
        <fullName evidence="5">Metallophosphoesterase</fullName>
    </submittedName>
</protein>
<keyword evidence="1" id="KW-0479">Metal-binding</keyword>
<evidence type="ECO:0000313" key="5">
    <source>
        <dbReference type="EMBL" id="MFC5823029.1"/>
    </source>
</evidence>
<dbReference type="SUPFAM" id="SSF56300">
    <property type="entry name" value="Metallo-dependent phosphatases"/>
    <property type="match status" value="1"/>
</dbReference>
<gene>
    <name evidence="5" type="ORF">ACFPZ3_04080</name>
</gene>
<dbReference type="EMBL" id="JBHSPA010000006">
    <property type="protein sequence ID" value="MFC5823029.1"/>
    <property type="molecule type" value="Genomic_DNA"/>
</dbReference>
<feature type="domain" description="Calcineurin-like phosphoesterase" evidence="4">
    <location>
        <begin position="179"/>
        <end position="347"/>
    </location>
</feature>
<feature type="transmembrane region" description="Helical" evidence="3">
    <location>
        <begin position="6"/>
        <end position="22"/>
    </location>
</feature>
<dbReference type="PANTHER" id="PTHR31302">
    <property type="entry name" value="TRANSMEMBRANE PROTEIN WITH METALLOPHOSPHOESTERASE DOMAIN-RELATED"/>
    <property type="match status" value="1"/>
</dbReference>
<keyword evidence="2" id="KW-0378">Hydrolase</keyword>
<proteinExistence type="predicted"/>
<dbReference type="CDD" id="cd07385">
    <property type="entry name" value="MPP_YkuE_C"/>
    <property type="match status" value="1"/>
</dbReference>
<dbReference type="PANTHER" id="PTHR31302:SF31">
    <property type="entry name" value="PHOSPHODIESTERASE YAEI"/>
    <property type="match status" value="1"/>
</dbReference>
<dbReference type="RefSeq" id="WP_379512569.1">
    <property type="nucleotide sequence ID" value="NZ_JBHSPA010000006.1"/>
</dbReference>
<name>A0ABW1CBG2_9ACTN</name>
<evidence type="ECO:0000259" key="4">
    <source>
        <dbReference type="Pfam" id="PF00149"/>
    </source>
</evidence>
<reference evidence="6" key="1">
    <citation type="journal article" date="2019" name="Int. J. Syst. Evol. Microbiol.">
        <title>The Global Catalogue of Microorganisms (GCM) 10K type strain sequencing project: providing services to taxonomists for standard genome sequencing and annotation.</title>
        <authorList>
            <consortium name="The Broad Institute Genomics Platform"/>
            <consortium name="The Broad Institute Genome Sequencing Center for Infectious Disease"/>
            <person name="Wu L."/>
            <person name="Ma J."/>
        </authorList>
    </citation>
    <scope>NUCLEOTIDE SEQUENCE [LARGE SCALE GENOMIC DNA]</scope>
    <source>
        <strain evidence="6">CCUG 53903</strain>
    </source>
</reference>
<dbReference type="Gene3D" id="3.60.21.10">
    <property type="match status" value="1"/>
</dbReference>
<keyword evidence="6" id="KW-1185">Reference proteome</keyword>
<evidence type="ECO:0000256" key="2">
    <source>
        <dbReference type="ARBA" id="ARBA00022801"/>
    </source>
</evidence>